<evidence type="ECO:0000256" key="1">
    <source>
        <dbReference type="ARBA" id="ARBA00001947"/>
    </source>
</evidence>
<organism evidence="12 13">
    <name type="scientific">Candidatus Adlerbacteria bacterium GW2011_GWC1_50_9</name>
    <dbReference type="NCBI Taxonomy" id="1618608"/>
    <lineage>
        <taxon>Bacteria</taxon>
        <taxon>Candidatus Adleribacteriota</taxon>
    </lineage>
</organism>
<name>A0A0G1WNU1_9BACT</name>
<dbReference type="Pfam" id="PF02163">
    <property type="entry name" value="Peptidase_M50"/>
    <property type="match status" value="1"/>
</dbReference>
<comment type="subcellular location">
    <subcellularLocation>
        <location evidence="2">Membrane</location>
        <topology evidence="2">Multi-pass membrane protein</topology>
    </subcellularLocation>
</comment>
<proteinExistence type="inferred from homology"/>
<evidence type="ECO:0000256" key="5">
    <source>
        <dbReference type="ARBA" id="ARBA00022692"/>
    </source>
</evidence>
<keyword evidence="5" id="KW-0812">Transmembrane</keyword>
<dbReference type="PANTHER" id="PTHR42837:SF2">
    <property type="entry name" value="MEMBRANE METALLOPROTEASE ARASP2, CHLOROPLASTIC-RELATED"/>
    <property type="match status" value="1"/>
</dbReference>
<evidence type="ECO:0000256" key="8">
    <source>
        <dbReference type="ARBA" id="ARBA00022989"/>
    </source>
</evidence>
<dbReference type="GO" id="GO:0016020">
    <property type="term" value="C:membrane"/>
    <property type="evidence" value="ECO:0007669"/>
    <property type="project" value="UniProtKB-SubCell"/>
</dbReference>
<keyword evidence="10" id="KW-0472">Membrane</keyword>
<accession>A0A0G1WNU1</accession>
<evidence type="ECO:0000256" key="3">
    <source>
        <dbReference type="ARBA" id="ARBA00007931"/>
    </source>
</evidence>
<dbReference type="GO" id="GO:0006508">
    <property type="term" value="P:proteolysis"/>
    <property type="evidence" value="ECO:0007669"/>
    <property type="project" value="UniProtKB-KW"/>
</dbReference>
<dbReference type="InterPro" id="IPR008915">
    <property type="entry name" value="Peptidase_M50"/>
</dbReference>
<comment type="similarity">
    <text evidence="3">Belongs to the peptidase M50B family.</text>
</comment>
<reference evidence="12 13" key="1">
    <citation type="journal article" date="2015" name="Nature">
        <title>rRNA introns, odd ribosomes, and small enigmatic genomes across a large radiation of phyla.</title>
        <authorList>
            <person name="Brown C.T."/>
            <person name="Hug L.A."/>
            <person name="Thomas B.C."/>
            <person name="Sharon I."/>
            <person name="Castelle C.J."/>
            <person name="Singh A."/>
            <person name="Wilkins M.J."/>
            <person name="Williams K.H."/>
            <person name="Banfield J.F."/>
        </authorList>
    </citation>
    <scope>NUCLEOTIDE SEQUENCE [LARGE SCALE GENOMIC DNA]</scope>
</reference>
<evidence type="ECO:0000256" key="7">
    <source>
        <dbReference type="ARBA" id="ARBA00022833"/>
    </source>
</evidence>
<dbReference type="Proteomes" id="UP000034201">
    <property type="component" value="Unassembled WGS sequence"/>
</dbReference>
<dbReference type="CDD" id="cd06163">
    <property type="entry name" value="S2P-M50_PDZ_RseP-like"/>
    <property type="match status" value="1"/>
</dbReference>
<evidence type="ECO:0000259" key="11">
    <source>
        <dbReference type="Pfam" id="PF02163"/>
    </source>
</evidence>
<dbReference type="PANTHER" id="PTHR42837">
    <property type="entry name" value="REGULATOR OF SIGMA-E PROTEASE RSEP"/>
    <property type="match status" value="1"/>
</dbReference>
<keyword evidence="8" id="KW-1133">Transmembrane helix</keyword>
<dbReference type="GO" id="GO:0004222">
    <property type="term" value="F:metalloendopeptidase activity"/>
    <property type="evidence" value="ECO:0007669"/>
    <property type="project" value="InterPro"/>
</dbReference>
<evidence type="ECO:0000256" key="4">
    <source>
        <dbReference type="ARBA" id="ARBA00022670"/>
    </source>
</evidence>
<keyword evidence="7" id="KW-0862">Zinc</keyword>
<dbReference type="InterPro" id="IPR004387">
    <property type="entry name" value="Pept_M50_Zn"/>
</dbReference>
<evidence type="ECO:0000256" key="6">
    <source>
        <dbReference type="ARBA" id="ARBA00022801"/>
    </source>
</evidence>
<sequence length="95" mass="10850">MTLLFILFVIFLISILILVHEWGHFFSARALGVKVEEFGFGFPPRVFSKMRNGVRYSFNLLPFGGFVKIFGEHGEGEAAPESFAGRPPWQRFIIL</sequence>
<comment type="caution">
    <text evidence="12">The sequence shown here is derived from an EMBL/GenBank/DDBJ whole genome shotgun (WGS) entry which is preliminary data.</text>
</comment>
<keyword evidence="9" id="KW-0482">Metalloprotease</keyword>
<feature type="non-terminal residue" evidence="12">
    <location>
        <position position="95"/>
    </location>
</feature>
<evidence type="ECO:0000313" key="13">
    <source>
        <dbReference type="Proteomes" id="UP000034201"/>
    </source>
</evidence>
<evidence type="ECO:0000313" key="12">
    <source>
        <dbReference type="EMBL" id="KKW20230.1"/>
    </source>
</evidence>
<protein>
    <recommendedName>
        <fullName evidence="11">Peptidase M50 domain-containing protein</fullName>
    </recommendedName>
</protein>
<feature type="domain" description="Peptidase M50" evidence="11">
    <location>
        <begin position="9"/>
        <end position="94"/>
    </location>
</feature>
<evidence type="ECO:0000256" key="9">
    <source>
        <dbReference type="ARBA" id="ARBA00023049"/>
    </source>
</evidence>
<evidence type="ECO:0000256" key="2">
    <source>
        <dbReference type="ARBA" id="ARBA00004141"/>
    </source>
</evidence>
<dbReference type="AlphaFoldDB" id="A0A0G1WNU1"/>
<keyword evidence="4" id="KW-0645">Protease</keyword>
<gene>
    <name evidence="12" type="ORF">UY61_C0041G0011</name>
</gene>
<comment type="cofactor">
    <cofactor evidence="1">
        <name>Zn(2+)</name>
        <dbReference type="ChEBI" id="CHEBI:29105"/>
    </cofactor>
</comment>
<keyword evidence="6" id="KW-0378">Hydrolase</keyword>
<dbReference type="EMBL" id="LCQQ01000041">
    <property type="protein sequence ID" value="KKW20230.1"/>
    <property type="molecule type" value="Genomic_DNA"/>
</dbReference>
<evidence type="ECO:0000256" key="10">
    <source>
        <dbReference type="ARBA" id="ARBA00023136"/>
    </source>
</evidence>